<keyword evidence="4" id="KW-0456">Lyase</keyword>
<dbReference type="GO" id="GO:0000287">
    <property type="term" value="F:magnesium ion binding"/>
    <property type="evidence" value="ECO:0007669"/>
    <property type="project" value="TreeGrafter"/>
</dbReference>
<evidence type="ECO:0000313" key="6">
    <source>
        <dbReference type="Proteomes" id="UP000631114"/>
    </source>
</evidence>
<dbReference type="AlphaFoldDB" id="A0A835H9Z1"/>
<evidence type="ECO:0000256" key="2">
    <source>
        <dbReference type="ARBA" id="ARBA00022723"/>
    </source>
</evidence>
<comment type="caution">
    <text evidence="5">The sequence shown here is derived from an EMBL/GenBank/DDBJ whole genome shotgun (WGS) entry which is preliminary data.</text>
</comment>
<dbReference type="GO" id="GO:0016102">
    <property type="term" value="P:diterpenoid biosynthetic process"/>
    <property type="evidence" value="ECO:0007669"/>
    <property type="project" value="TreeGrafter"/>
</dbReference>
<dbReference type="OrthoDB" id="2343925at2759"/>
<dbReference type="PANTHER" id="PTHR31739">
    <property type="entry name" value="ENT-COPALYL DIPHOSPHATE SYNTHASE, CHLOROPLASTIC"/>
    <property type="match status" value="1"/>
</dbReference>
<comment type="cofactor">
    <cofactor evidence="1">
        <name>Mg(2+)</name>
        <dbReference type="ChEBI" id="CHEBI:18420"/>
    </cofactor>
</comment>
<dbReference type="EMBL" id="JADFTS010000008">
    <property type="protein sequence ID" value="KAF9594407.1"/>
    <property type="molecule type" value="Genomic_DNA"/>
</dbReference>
<sequence length="274" mass="31650">MLLCFFSNNLMFLSRPKTRMISSRHDGDAFRRLHVVRIVENAINCAQGPKEKIREMFNKIELSVSSYDTAGVAMVPSPDSSQQPCFPECLNWLLENQVHDGSWTLPHHHHLLIKESMLSTLACVLALRRWETGDEHVRKGLEFMELNFGLIIDKMHTSPIGFDIIFYGMTEYAKDLDLNLPFSPKFVETMLHKWDLEFERVSKINSKGSKAYLAYTSERLTKLCDWKEVMKWQRKNGSMFNSPSTTAATFIQNQDAKCLEYLRLLLKMFANAGN</sequence>
<dbReference type="FunFam" id="1.50.10.160:FF:000002">
    <property type="entry name" value="cis-abienol synthase, chloroplastic"/>
    <property type="match status" value="1"/>
</dbReference>
<dbReference type="GO" id="GO:0010333">
    <property type="term" value="F:terpene synthase activity"/>
    <property type="evidence" value="ECO:0007669"/>
    <property type="project" value="InterPro"/>
</dbReference>
<proteinExistence type="predicted"/>
<evidence type="ECO:0000256" key="1">
    <source>
        <dbReference type="ARBA" id="ARBA00001946"/>
    </source>
</evidence>
<evidence type="ECO:0000256" key="3">
    <source>
        <dbReference type="ARBA" id="ARBA00022842"/>
    </source>
</evidence>
<name>A0A835H9Z1_9MAGN</name>
<dbReference type="InterPro" id="IPR050148">
    <property type="entry name" value="Terpene_synthase-like"/>
</dbReference>
<dbReference type="InterPro" id="IPR008930">
    <property type="entry name" value="Terpenoid_cyclase/PrenylTrfase"/>
</dbReference>
<protein>
    <submittedName>
        <fullName evidence="5">Uncharacterized protein</fullName>
    </submittedName>
</protein>
<dbReference type="SUPFAM" id="SSF48239">
    <property type="entry name" value="Terpenoid cyclases/Protein prenyltransferases"/>
    <property type="match status" value="1"/>
</dbReference>
<organism evidence="5 6">
    <name type="scientific">Coptis chinensis</name>
    <dbReference type="NCBI Taxonomy" id="261450"/>
    <lineage>
        <taxon>Eukaryota</taxon>
        <taxon>Viridiplantae</taxon>
        <taxon>Streptophyta</taxon>
        <taxon>Embryophyta</taxon>
        <taxon>Tracheophyta</taxon>
        <taxon>Spermatophyta</taxon>
        <taxon>Magnoliopsida</taxon>
        <taxon>Ranunculales</taxon>
        <taxon>Ranunculaceae</taxon>
        <taxon>Coptidoideae</taxon>
        <taxon>Coptis</taxon>
    </lineage>
</organism>
<dbReference type="Gene3D" id="1.50.10.160">
    <property type="match status" value="1"/>
</dbReference>
<reference evidence="5 6" key="1">
    <citation type="submission" date="2020-10" db="EMBL/GenBank/DDBJ databases">
        <title>The Coptis chinensis genome and diversification of protoberbering-type alkaloids.</title>
        <authorList>
            <person name="Wang B."/>
            <person name="Shu S."/>
            <person name="Song C."/>
            <person name="Liu Y."/>
        </authorList>
    </citation>
    <scope>NUCLEOTIDE SEQUENCE [LARGE SCALE GENOMIC DNA]</scope>
    <source>
        <strain evidence="5">HL-2020</strain>
        <tissue evidence="5">Leaf</tissue>
    </source>
</reference>
<accession>A0A835H9Z1</accession>
<dbReference type="Proteomes" id="UP000631114">
    <property type="component" value="Unassembled WGS sequence"/>
</dbReference>
<evidence type="ECO:0000313" key="5">
    <source>
        <dbReference type="EMBL" id="KAF9594407.1"/>
    </source>
</evidence>
<keyword evidence="3" id="KW-0460">Magnesium</keyword>
<keyword evidence="2" id="KW-0479">Metal-binding</keyword>
<gene>
    <name evidence="5" type="ORF">IFM89_031009</name>
</gene>
<keyword evidence="6" id="KW-1185">Reference proteome</keyword>
<dbReference type="PANTHER" id="PTHR31739:SF3">
    <property type="entry name" value="ENT-KAUR-16-ENE SYNTHASE, CHLOROPLASTIC"/>
    <property type="match status" value="1"/>
</dbReference>
<evidence type="ECO:0000256" key="4">
    <source>
        <dbReference type="ARBA" id="ARBA00023239"/>
    </source>
</evidence>